<evidence type="ECO:0000256" key="2">
    <source>
        <dbReference type="ARBA" id="ARBA00022527"/>
    </source>
</evidence>
<dbReference type="InterPro" id="IPR000719">
    <property type="entry name" value="Prot_kinase_dom"/>
</dbReference>
<evidence type="ECO:0000256" key="6">
    <source>
        <dbReference type="ARBA" id="ARBA00022840"/>
    </source>
</evidence>
<dbReference type="PANTHER" id="PTHR43895">
    <property type="entry name" value="CALCIUM/CALMODULIN-DEPENDENT PROTEIN KINASE KINASE-RELATED"/>
    <property type="match status" value="1"/>
</dbReference>
<keyword evidence="5" id="KW-0418">Kinase</keyword>
<dbReference type="GO" id="GO:0005524">
    <property type="term" value="F:ATP binding"/>
    <property type="evidence" value="ECO:0007669"/>
    <property type="project" value="UniProtKB-KW"/>
</dbReference>
<dbReference type="PROSITE" id="PS50011">
    <property type="entry name" value="PROTEIN_KINASE_DOM"/>
    <property type="match status" value="1"/>
</dbReference>
<organism evidence="9">
    <name type="scientific">Ananas comosus var. bracteatus</name>
    <name type="common">red pineapple</name>
    <dbReference type="NCBI Taxonomy" id="296719"/>
    <lineage>
        <taxon>Eukaryota</taxon>
        <taxon>Viridiplantae</taxon>
        <taxon>Streptophyta</taxon>
        <taxon>Embryophyta</taxon>
        <taxon>Tracheophyta</taxon>
        <taxon>Spermatophyta</taxon>
        <taxon>Magnoliopsida</taxon>
        <taxon>Liliopsida</taxon>
        <taxon>Poales</taxon>
        <taxon>Bromeliaceae</taxon>
        <taxon>Bromelioideae</taxon>
        <taxon>Ananas</taxon>
    </lineage>
</organism>
<evidence type="ECO:0000256" key="5">
    <source>
        <dbReference type="ARBA" id="ARBA00022777"/>
    </source>
</evidence>
<reference evidence="9" key="1">
    <citation type="submission" date="2020-07" db="EMBL/GenBank/DDBJ databases">
        <authorList>
            <person name="Lin J."/>
        </authorList>
    </citation>
    <scope>NUCLEOTIDE SEQUENCE</scope>
</reference>
<evidence type="ECO:0000256" key="7">
    <source>
        <dbReference type="ARBA" id="ARBA00058225"/>
    </source>
</evidence>
<evidence type="ECO:0000256" key="4">
    <source>
        <dbReference type="ARBA" id="ARBA00022741"/>
    </source>
</evidence>
<keyword evidence="6" id="KW-0067">ATP-binding</keyword>
<dbReference type="GO" id="GO:0004674">
    <property type="term" value="F:protein serine/threonine kinase activity"/>
    <property type="evidence" value="ECO:0007669"/>
    <property type="project" value="UniProtKB-KW"/>
</dbReference>
<dbReference type="GO" id="GO:0007165">
    <property type="term" value="P:signal transduction"/>
    <property type="evidence" value="ECO:0007669"/>
    <property type="project" value="TreeGrafter"/>
</dbReference>
<evidence type="ECO:0000256" key="3">
    <source>
        <dbReference type="ARBA" id="ARBA00022679"/>
    </source>
</evidence>
<gene>
    <name evidence="9" type="ORF">CB5_LOCUS14723</name>
</gene>
<dbReference type="SMART" id="SM00220">
    <property type="entry name" value="S_TKc"/>
    <property type="match status" value="1"/>
</dbReference>
<dbReference type="EMBL" id="LR862149">
    <property type="protein sequence ID" value="CAD1831512.1"/>
    <property type="molecule type" value="Genomic_DNA"/>
</dbReference>
<feature type="domain" description="Protein kinase" evidence="8">
    <location>
        <begin position="1"/>
        <end position="155"/>
    </location>
</feature>
<dbReference type="InterPro" id="IPR011009">
    <property type="entry name" value="Kinase-like_dom_sf"/>
</dbReference>
<dbReference type="AlphaFoldDB" id="A0A6V7PKU2"/>
<comment type="similarity">
    <text evidence="1">Belongs to the protein kinase superfamily. CAMK Ser/Thr protein kinase family. SNF1 subfamily.</text>
</comment>
<comment type="function">
    <text evidence="7">CIPK serine-threonine protein kinases interact with CBL proteins. Binding of a CBL protein to the regulatory NAF domain of CIPK protein lead to the activation of the kinase in a calcium-dependent manner.</text>
</comment>
<dbReference type="InterPro" id="IPR008271">
    <property type="entry name" value="Ser/Thr_kinase_AS"/>
</dbReference>
<evidence type="ECO:0000256" key="1">
    <source>
        <dbReference type="ARBA" id="ARBA00006234"/>
    </source>
</evidence>
<keyword evidence="4" id="KW-0547">Nucleotide-binding</keyword>
<accession>A0A6V7PKU2</accession>
<dbReference type="FunFam" id="1.10.510.10:FF:000571">
    <property type="entry name" value="Maternal embryonic leucine zipper kinase"/>
    <property type="match status" value="1"/>
</dbReference>
<dbReference type="PROSITE" id="PS00108">
    <property type="entry name" value="PROTEIN_KINASE_ST"/>
    <property type="match status" value="1"/>
</dbReference>
<dbReference type="PANTHER" id="PTHR43895:SF114">
    <property type="entry name" value="NON-SPECIFIC SERINE_THREONINE PROTEIN KINASE"/>
    <property type="match status" value="1"/>
</dbReference>
<name>A0A6V7PKU2_ANACO</name>
<keyword evidence="3" id="KW-0808">Transferase</keyword>
<dbReference type="SUPFAM" id="SSF56112">
    <property type="entry name" value="Protein kinase-like (PK-like)"/>
    <property type="match status" value="1"/>
</dbReference>
<dbReference type="Pfam" id="PF00069">
    <property type="entry name" value="Pkinase"/>
    <property type="match status" value="1"/>
</dbReference>
<keyword evidence="2" id="KW-0723">Serine/threonine-protein kinase</keyword>
<dbReference type="Gene3D" id="1.10.510.10">
    <property type="entry name" value="Transferase(Phosphotransferase) domain 1"/>
    <property type="match status" value="1"/>
</dbReference>
<evidence type="ECO:0000313" key="9">
    <source>
        <dbReference type="EMBL" id="CAD1831512.1"/>
    </source>
</evidence>
<proteinExistence type="inferred from homology"/>
<protein>
    <recommendedName>
        <fullName evidence="8">Protein kinase domain-containing protein</fullName>
    </recommendedName>
</protein>
<sequence>MCLRDRQFQLAQVHRGKLSEADSRRYFQQLIDGVDFCHTKGVYHRDLKPENLLLDSQGNLKISDFGLSALPDQGVSLLRTTCGTTNYVAPEVLSHKGYNGAIADIWSCGVILYVLLAGYLPFDEVDLTTLYSKVSDASSARNIHPQPHCASGSTS</sequence>
<evidence type="ECO:0000259" key="8">
    <source>
        <dbReference type="PROSITE" id="PS50011"/>
    </source>
</evidence>